<feature type="transmembrane region" description="Helical" evidence="1">
    <location>
        <begin position="35"/>
        <end position="51"/>
    </location>
</feature>
<sequence length="179" mass="20787">MTIHFKPTEDDSLTYQLYFASRSERIRKKRRNAKIRFPIIMAIVIAYTIAMGHYTLAGIYAVFAVAYVIWYTWYEPRHYRKHYLSFVRENARPDELPVSMTFGPDEATQDTATSHATLHYSTFEEIAELPGQILLRMGTQAIIIPKDQVPDAAALTSLLKDIATRHSIPYVDDRTWVWK</sequence>
<evidence type="ECO:0008006" key="4">
    <source>
        <dbReference type="Google" id="ProtNLM"/>
    </source>
</evidence>
<gene>
    <name evidence="2" type="ORF">GCM10023093_14360</name>
</gene>
<reference evidence="3" key="1">
    <citation type="journal article" date="2019" name="Int. J. Syst. Evol. Microbiol.">
        <title>The Global Catalogue of Microorganisms (GCM) 10K type strain sequencing project: providing services to taxonomists for standard genome sequencing and annotation.</title>
        <authorList>
            <consortium name="The Broad Institute Genomics Platform"/>
            <consortium name="The Broad Institute Genome Sequencing Center for Infectious Disease"/>
            <person name="Wu L."/>
            <person name="Ma J."/>
        </authorList>
    </citation>
    <scope>NUCLEOTIDE SEQUENCE [LARGE SCALE GENOMIC DNA]</scope>
    <source>
        <strain evidence="3">JCM 32105</strain>
    </source>
</reference>
<keyword evidence="1" id="KW-0472">Membrane</keyword>
<evidence type="ECO:0000256" key="1">
    <source>
        <dbReference type="SAM" id="Phobius"/>
    </source>
</evidence>
<evidence type="ECO:0000313" key="3">
    <source>
        <dbReference type="Proteomes" id="UP001500067"/>
    </source>
</evidence>
<keyword evidence="1" id="KW-0812">Transmembrane</keyword>
<name>A0ABP8NAY4_9BACT</name>
<evidence type="ECO:0000313" key="2">
    <source>
        <dbReference type="EMBL" id="GAA4464304.1"/>
    </source>
</evidence>
<comment type="caution">
    <text evidence="2">The sequence shown here is derived from an EMBL/GenBank/DDBJ whole genome shotgun (WGS) entry which is preliminary data.</text>
</comment>
<protein>
    <recommendedName>
        <fullName evidence="4">YcxB-like protein domain-containing protein</fullName>
    </recommendedName>
</protein>
<dbReference type="RefSeq" id="WP_345080767.1">
    <property type="nucleotide sequence ID" value="NZ_BAABFA010000009.1"/>
</dbReference>
<proteinExistence type="predicted"/>
<dbReference type="Proteomes" id="UP001500067">
    <property type="component" value="Unassembled WGS sequence"/>
</dbReference>
<keyword evidence="3" id="KW-1185">Reference proteome</keyword>
<dbReference type="EMBL" id="BAABFA010000009">
    <property type="protein sequence ID" value="GAA4464304.1"/>
    <property type="molecule type" value="Genomic_DNA"/>
</dbReference>
<accession>A0ABP8NAY4</accession>
<keyword evidence="1" id="KW-1133">Transmembrane helix</keyword>
<organism evidence="2 3">
    <name type="scientific">Nemorincola caseinilytica</name>
    <dbReference type="NCBI Taxonomy" id="2054315"/>
    <lineage>
        <taxon>Bacteria</taxon>
        <taxon>Pseudomonadati</taxon>
        <taxon>Bacteroidota</taxon>
        <taxon>Chitinophagia</taxon>
        <taxon>Chitinophagales</taxon>
        <taxon>Chitinophagaceae</taxon>
        <taxon>Nemorincola</taxon>
    </lineage>
</organism>
<feature type="transmembrane region" description="Helical" evidence="1">
    <location>
        <begin position="57"/>
        <end position="74"/>
    </location>
</feature>